<dbReference type="EnsemblMetazoa" id="CapteT192152">
    <property type="protein sequence ID" value="CapteP192152"/>
    <property type="gene ID" value="CapteG192152"/>
</dbReference>
<gene>
    <name evidence="2" type="ORF">CAPTEDRAFT_192152</name>
</gene>
<dbReference type="EMBL" id="AMQN01004646">
    <property type="status" value="NOT_ANNOTATED_CDS"/>
    <property type="molecule type" value="Genomic_DNA"/>
</dbReference>
<keyword evidence="4" id="KW-1185">Reference proteome</keyword>
<feature type="domain" description="Chitin-binding type-2" evidence="1">
    <location>
        <begin position="36"/>
        <end position="99"/>
    </location>
</feature>
<evidence type="ECO:0000313" key="4">
    <source>
        <dbReference type="Proteomes" id="UP000014760"/>
    </source>
</evidence>
<dbReference type="SUPFAM" id="SSF57625">
    <property type="entry name" value="Invertebrate chitin-binding proteins"/>
    <property type="match status" value="1"/>
</dbReference>
<evidence type="ECO:0000313" key="2">
    <source>
        <dbReference type="EMBL" id="ELU15057.1"/>
    </source>
</evidence>
<dbReference type="EMBL" id="KB294061">
    <property type="protein sequence ID" value="ELU15057.1"/>
    <property type="molecule type" value="Genomic_DNA"/>
</dbReference>
<dbReference type="InterPro" id="IPR002557">
    <property type="entry name" value="Chitin-bd_dom"/>
</dbReference>
<dbReference type="Proteomes" id="UP000014760">
    <property type="component" value="Unassembled WGS sequence"/>
</dbReference>
<dbReference type="PROSITE" id="PS50940">
    <property type="entry name" value="CHIT_BIND_II"/>
    <property type="match status" value="1"/>
</dbReference>
<evidence type="ECO:0000259" key="1">
    <source>
        <dbReference type="PROSITE" id="PS50940"/>
    </source>
</evidence>
<protein>
    <recommendedName>
        <fullName evidence="1">Chitin-binding type-2 domain-containing protein</fullName>
    </recommendedName>
</protein>
<dbReference type="GO" id="GO:0008061">
    <property type="term" value="F:chitin binding"/>
    <property type="evidence" value="ECO:0007669"/>
    <property type="project" value="InterPro"/>
</dbReference>
<reference evidence="3" key="3">
    <citation type="submission" date="2015-06" db="UniProtKB">
        <authorList>
            <consortium name="EnsemblMetazoa"/>
        </authorList>
    </citation>
    <scope>IDENTIFICATION</scope>
</reference>
<dbReference type="InterPro" id="IPR036508">
    <property type="entry name" value="Chitin-bd_dom_sf"/>
</dbReference>
<dbReference type="HOGENOM" id="CLU_2123382_0_0_1"/>
<reference evidence="4" key="1">
    <citation type="submission" date="2012-12" db="EMBL/GenBank/DDBJ databases">
        <authorList>
            <person name="Hellsten U."/>
            <person name="Grimwood J."/>
            <person name="Chapman J.A."/>
            <person name="Shapiro H."/>
            <person name="Aerts A."/>
            <person name="Otillar R.P."/>
            <person name="Terry A.Y."/>
            <person name="Boore J.L."/>
            <person name="Simakov O."/>
            <person name="Marletaz F."/>
            <person name="Cho S.-J."/>
            <person name="Edsinger-Gonzales E."/>
            <person name="Havlak P."/>
            <person name="Kuo D.-H."/>
            <person name="Larsson T."/>
            <person name="Lv J."/>
            <person name="Arendt D."/>
            <person name="Savage R."/>
            <person name="Osoegawa K."/>
            <person name="de Jong P."/>
            <person name="Lindberg D.R."/>
            <person name="Seaver E.C."/>
            <person name="Weisblat D.A."/>
            <person name="Putnam N.H."/>
            <person name="Grigoriev I.V."/>
            <person name="Rokhsar D.S."/>
        </authorList>
    </citation>
    <scope>NUCLEOTIDE SEQUENCE</scope>
    <source>
        <strain evidence="4">I ESC-2004</strain>
    </source>
</reference>
<reference evidence="2 4" key="2">
    <citation type="journal article" date="2013" name="Nature">
        <title>Insights into bilaterian evolution from three spiralian genomes.</title>
        <authorList>
            <person name="Simakov O."/>
            <person name="Marletaz F."/>
            <person name="Cho S.J."/>
            <person name="Edsinger-Gonzales E."/>
            <person name="Havlak P."/>
            <person name="Hellsten U."/>
            <person name="Kuo D.H."/>
            <person name="Larsson T."/>
            <person name="Lv J."/>
            <person name="Arendt D."/>
            <person name="Savage R."/>
            <person name="Osoegawa K."/>
            <person name="de Jong P."/>
            <person name="Grimwood J."/>
            <person name="Chapman J.A."/>
            <person name="Shapiro H."/>
            <person name="Aerts A."/>
            <person name="Otillar R.P."/>
            <person name="Terry A.Y."/>
            <person name="Boore J.L."/>
            <person name="Grigoriev I.V."/>
            <person name="Lindberg D.R."/>
            <person name="Seaver E.C."/>
            <person name="Weisblat D.A."/>
            <person name="Putnam N.H."/>
            <person name="Rokhsar D.S."/>
        </authorList>
    </citation>
    <scope>NUCLEOTIDE SEQUENCE</scope>
    <source>
        <strain evidence="2 4">I ESC-2004</strain>
    </source>
</reference>
<dbReference type="AlphaFoldDB" id="R7V972"/>
<accession>R7V972</accession>
<name>R7V972_CAPTE</name>
<organism evidence="2">
    <name type="scientific">Capitella teleta</name>
    <name type="common">Polychaete worm</name>
    <dbReference type="NCBI Taxonomy" id="283909"/>
    <lineage>
        <taxon>Eukaryota</taxon>
        <taxon>Metazoa</taxon>
        <taxon>Spiralia</taxon>
        <taxon>Lophotrochozoa</taxon>
        <taxon>Annelida</taxon>
        <taxon>Polychaeta</taxon>
        <taxon>Sedentaria</taxon>
        <taxon>Scolecida</taxon>
        <taxon>Capitellidae</taxon>
        <taxon>Capitella</taxon>
    </lineage>
</organism>
<sequence>MALRIWPCVAAAAARNDMRLMGVGECPCDEYFSPNSLSCEFQNGGYYRDAFDCNLYHRCDDTVGIVRTDGACNTMEYFNVRIPVAPTCARKENVPDCPSNAISTTAVPETTIIT</sequence>
<evidence type="ECO:0000313" key="3">
    <source>
        <dbReference type="EnsemblMetazoa" id="CapteP192152"/>
    </source>
</evidence>
<proteinExistence type="predicted"/>
<dbReference type="GO" id="GO:0005576">
    <property type="term" value="C:extracellular region"/>
    <property type="evidence" value="ECO:0007669"/>
    <property type="project" value="InterPro"/>
</dbReference>